<comment type="caution">
    <text evidence="1">The sequence shown here is derived from an EMBL/GenBank/DDBJ whole genome shotgun (WGS) entry which is preliminary data.</text>
</comment>
<dbReference type="EMBL" id="QGKV02000299">
    <property type="protein sequence ID" value="KAF3597753.1"/>
    <property type="molecule type" value="Genomic_DNA"/>
</dbReference>
<reference evidence="1 2" key="1">
    <citation type="journal article" date="2020" name="BMC Genomics">
        <title>Intraspecific diversification of the crop wild relative Brassica cretica Lam. using demographic model selection.</title>
        <authorList>
            <person name="Kioukis A."/>
            <person name="Michalopoulou V.A."/>
            <person name="Briers L."/>
            <person name="Pirintsos S."/>
            <person name="Studholme D.J."/>
            <person name="Pavlidis P."/>
            <person name="Sarris P.F."/>
        </authorList>
    </citation>
    <scope>NUCLEOTIDE SEQUENCE [LARGE SCALE GENOMIC DNA]</scope>
    <source>
        <strain evidence="2">cv. PFS-1207/04</strain>
    </source>
</reference>
<evidence type="ECO:0000313" key="2">
    <source>
        <dbReference type="Proteomes" id="UP000266723"/>
    </source>
</evidence>
<name>A0ABQ7EKN0_BRACR</name>
<keyword evidence="2" id="KW-1185">Reference proteome</keyword>
<sequence length="96" mass="11238">MENMLQHTTCQSFETGRKKLIAMIKEPHAWPSFETELKRIETLQICFPDFNIIHVPRARNQISDFLDFDTLSLRLEFASSPCLAFAISLRKKILRL</sequence>
<evidence type="ECO:0000313" key="1">
    <source>
        <dbReference type="EMBL" id="KAF3597753.1"/>
    </source>
</evidence>
<dbReference type="Proteomes" id="UP000266723">
    <property type="component" value="Unassembled WGS sequence"/>
</dbReference>
<organism evidence="1 2">
    <name type="scientific">Brassica cretica</name>
    <name type="common">Mustard</name>
    <dbReference type="NCBI Taxonomy" id="69181"/>
    <lineage>
        <taxon>Eukaryota</taxon>
        <taxon>Viridiplantae</taxon>
        <taxon>Streptophyta</taxon>
        <taxon>Embryophyta</taxon>
        <taxon>Tracheophyta</taxon>
        <taxon>Spermatophyta</taxon>
        <taxon>Magnoliopsida</taxon>
        <taxon>eudicotyledons</taxon>
        <taxon>Gunneridae</taxon>
        <taxon>Pentapetalae</taxon>
        <taxon>rosids</taxon>
        <taxon>malvids</taxon>
        <taxon>Brassicales</taxon>
        <taxon>Brassicaceae</taxon>
        <taxon>Brassiceae</taxon>
        <taxon>Brassica</taxon>
    </lineage>
</organism>
<protein>
    <recommendedName>
        <fullName evidence="3">RNase H type-1 domain-containing protein</fullName>
    </recommendedName>
</protein>
<gene>
    <name evidence="1" type="ORF">DY000_02021783</name>
</gene>
<accession>A0ABQ7EKN0</accession>
<evidence type="ECO:0008006" key="3">
    <source>
        <dbReference type="Google" id="ProtNLM"/>
    </source>
</evidence>
<proteinExistence type="predicted"/>